<dbReference type="STRING" id="418985.A0A1V9Y108"/>
<sequence>MCSQIGPSLKEGGLLSFAAVEVPFRVPHRKHLFHLAPDTKILVERCKADLSEAAVVKAFLSNVTVNSNASRIFAGVRGSFALVQQQRLVAFVHLIPPNACRTHRLYYSNGTLYCTGGQRGSEGCTVDNIALGENGLRSQLAEAHGPISDLPRRRGNRRQCSKTVPSCQTQLMVQNGLTKKSACVARYLHGPSSNDIGQTIDGSEDSRLSVHSNTSAWLNEPVFTGKKHPLESKMIMRKVEHSDCLDQNKVACSPSVLYPLPVAGFNFVMYIMRQRRSSLDTGSTLISSESVAAGLRRMGVIRGVRCKDRAPELFMLAHGQPGNYRIKSTLLNADVPVVICEYEPSHAGHRGRFAFGYSYFLCGLSDPTAYQVILRANASRTASTVHNGMPSRNDRLRITVSRSYSGDCEGPVFSLSCNLIPTFGDILPPLPPVPLSPATSSPNERLPLADWLLAQADTVDTSSKPAAVVDGHKMSLCKACGSASRNLVGAALTDAGVLLRDSRFSKCITLTEASCGKCQWSQDLAKETSALRILGKASGKKKKSNTKYIAQRHRLISKYSKKLILSDQAWFSICPEEIARHIGSRLSKLHQQLGRPLKVLEPFCGAGSNAVHCARMSHVGRVYAFDIDPKETASARQLARLYNVEHKISIATRDVLALRPEMLHTRIDAVVCSPPWGGPDYKKDKIFDLKHVRTPMAYNDILRHLSAFTTNLALLMPRNSCLDQYVESARAIRSKHLELEQNVLAGKMKTITVYYGKLAN</sequence>
<gene>
    <name evidence="8" type="ORF">BIW11_05751</name>
</gene>
<protein>
    <recommendedName>
        <fullName evidence="1">Trimethylguanosine synthase</fullName>
    </recommendedName>
    <alternativeName>
        <fullName evidence="7">Cap-specific guanine-N(2) methyltransferase</fullName>
    </alternativeName>
</protein>
<evidence type="ECO:0000256" key="5">
    <source>
        <dbReference type="ARBA" id="ARBA00048763"/>
    </source>
</evidence>
<dbReference type="Gene3D" id="3.40.50.150">
    <property type="entry name" value="Vaccinia Virus protein VP39"/>
    <property type="match status" value="1"/>
</dbReference>
<dbReference type="OrthoDB" id="194443at2759"/>
<organism evidence="8 9">
    <name type="scientific">Tropilaelaps mercedesae</name>
    <dbReference type="NCBI Taxonomy" id="418985"/>
    <lineage>
        <taxon>Eukaryota</taxon>
        <taxon>Metazoa</taxon>
        <taxon>Ecdysozoa</taxon>
        <taxon>Arthropoda</taxon>
        <taxon>Chelicerata</taxon>
        <taxon>Arachnida</taxon>
        <taxon>Acari</taxon>
        <taxon>Parasitiformes</taxon>
        <taxon>Mesostigmata</taxon>
        <taxon>Gamasina</taxon>
        <taxon>Dermanyssoidea</taxon>
        <taxon>Laelapidae</taxon>
        <taxon>Tropilaelaps</taxon>
    </lineage>
</organism>
<dbReference type="EMBL" id="MNPL01001131">
    <property type="protein sequence ID" value="OQR79415.1"/>
    <property type="molecule type" value="Genomic_DNA"/>
</dbReference>
<comment type="similarity">
    <text evidence="2">Belongs to the methyltransferase superfamily. Trimethylguanosine synthase family.</text>
</comment>
<dbReference type="AlphaFoldDB" id="A0A1V9Y108"/>
<reference evidence="8 9" key="1">
    <citation type="journal article" date="2017" name="Gigascience">
        <title>Draft genome of the honey bee ectoparasitic mite, Tropilaelaps mercedesae, is shaped by the parasitic life history.</title>
        <authorList>
            <person name="Dong X."/>
            <person name="Armstrong S.D."/>
            <person name="Xia D."/>
            <person name="Makepeace B.L."/>
            <person name="Darby A.C."/>
            <person name="Kadowaki T."/>
        </authorList>
    </citation>
    <scope>NUCLEOTIDE SEQUENCE [LARGE SCALE GENOMIC DNA]</scope>
    <source>
        <strain evidence="8">Wuxi-XJTLU</strain>
    </source>
</reference>
<comment type="catalytic activity">
    <reaction evidence="3">
        <text>a 5'-end (N(2),N(7)-dimethyl 5'-triphosphoguanosine)-ribonucleoside in snoRNA + S-adenosyl-L-methionine = a 5'-end (N(2),N(2),N(7)-trimethyl 5'-triphosphoguanosine)-ribonucleoside in snoRNA + S-adenosyl-L-homocysteine + H(+)</text>
        <dbReference type="Rhea" id="RHEA:78507"/>
        <dbReference type="Rhea" id="RHEA-COMP:19088"/>
        <dbReference type="Rhea" id="RHEA-COMP:19090"/>
        <dbReference type="ChEBI" id="CHEBI:15378"/>
        <dbReference type="ChEBI" id="CHEBI:57856"/>
        <dbReference type="ChEBI" id="CHEBI:59789"/>
        <dbReference type="ChEBI" id="CHEBI:167623"/>
        <dbReference type="ChEBI" id="CHEBI:172880"/>
    </reaction>
    <physiologicalReaction direction="left-to-right" evidence="3">
        <dbReference type="Rhea" id="RHEA:78508"/>
    </physiologicalReaction>
</comment>
<evidence type="ECO:0000313" key="9">
    <source>
        <dbReference type="Proteomes" id="UP000192247"/>
    </source>
</evidence>
<dbReference type="GO" id="GO:0005634">
    <property type="term" value="C:nucleus"/>
    <property type="evidence" value="ECO:0007669"/>
    <property type="project" value="TreeGrafter"/>
</dbReference>
<dbReference type="InterPro" id="IPR029063">
    <property type="entry name" value="SAM-dependent_MTases_sf"/>
</dbReference>
<dbReference type="InParanoid" id="A0A1V9Y108"/>
<dbReference type="CDD" id="cd02440">
    <property type="entry name" value="AdoMet_MTases"/>
    <property type="match status" value="1"/>
</dbReference>
<dbReference type="Proteomes" id="UP000192247">
    <property type="component" value="Unassembled WGS sequence"/>
</dbReference>
<dbReference type="SUPFAM" id="SSF53335">
    <property type="entry name" value="S-adenosyl-L-methionine-dependent methyltransferases"/>
    <property type="match status" value="1"/>
</dbReference>
<evidence type="ECO:0000256" key="1">
    <source>
        <dbReference type="ARBA" id="ARBA00018517"/>
    </source>
</evidence>
<evidence type="ECO:0000256" key="2">
    <source>
        <dbReference type="ARBA" id="ARBA00025783"/>
    </source>
</evidence>
<evidence type="ECO:0000256" key="3">
    <source>
        <dbReference type="ARBA" id="ARBA00047418"/>
    </source>
</evidence>
<proteinExistence type="inferred from homology"/>
<evidence type="ECO:0000313" key="8">
    <source>
        <dbReference type="EMBL" id="OQR79415.1"/>
    </source>
</evidence>
<evidence type="ECO:0000256" key="6">
    <source>
        <dbReference type="ARBA" id="ARBA00049075"/>
    </source>
</evidence>
<dbReference type="Pfam" id="PF09445">
    <property type="entry name" value="Methyltransf_15"/>
    <property type="match status" value="1"/>
</dbReference>
<comment type="caution">
    <text evidence="8">The sequence shown here is derived from an EMBL/GenBank/DDBJ whole genome shotgun (WGS) entry which is preliminary data.</text>
</comment>
<comment type="catalytic activity">
    <reaction evidence="5">
        <text>a 5'-end (N(2),N(7)-dimethyl 5'-triphosphoguanosine)-ribonucleoside in snRNA + S-adenosyl-L-methionine = a 5'-end (N(2),N(2),N(7)-trimethyl 5'-triphosphoguanosine)-ribonucleoside in snRNA + S-adenosyl-L-homocysteine + H(+)</text>
        <dbReference type="Rhea" id="RHEA:78479"/>
        <dbReference type="Rhea" id="RHEA-COMP:19087"/>
        <dbReference type="Rhea" id="RHEA-COMP:19089"/>
        <dbReference type="ChEBI" id="CHEBI:15378"/>
        <dbReference type="ChEBI" id="CHEBI:57856"/>
        <dbReference type="ChEBI" id="CHEBI:59789"/>
        <dbReference type="ChEBI" id="CHEBI:167623"/>
        <dbReference type="ChEBI" id="CHEBI:172880"/>
    </reaction>
    <physiologicalReaction direction="left-to-right" evidence="5">
        <dbReference type="Rhea" id="RHEA:78480"/>
    </physiologicalReaction>
</comment>
<dbReference type="InterPro" id="IPR019012">
    <property type="entry name" value="RNA_cap_Gua-N2-MeTrfase"/>
</dbReference>
<comment type="catalytic activity">
    <reaction evidence="4">
        <text>a 5'-end (N(7)-methyl 5'-triphosphoguanosine)-ribonucleoside in snoRNA + S-adenosyl-L-methionine = a 5'-end (N(2),N(7)-dimethyl 5'-triphosphoguanosine)-ribonucleoside in snoRNA + S-adenosyl-L-homocysteine + H(+)</text>
        <dbReference type="Rhea" id="RHEA:78475"/>
        <dbReference type="Rhea" id="RHEA-COMP:19086"/>
        <dbReference type="Rhea" id="RHEA-COMP:19088"/>
        <dbReference type="ChEBI" id="CHEBI:15378"/>
        <dbReference type="ChEBI" id="CHEBI:57856"/>
        <dbReference type="ChEBI" id="CHEBI:59789"/>
        <dbReference type="ChEBI" id="CHEBI:156461"/>
        <dbReference type="ChEBI" id="CHEBI:172880"/>
    </reaction>
    <physiologicalReaction direction="left-to-right" evidence="4">
        <dbReference type="Rhea" id="RHEA:78476"/>
    </physiologicalReaction>
</comment>
<dbReference type="GO" id="GO:0071164">
    <property type="term" value="F:RNA cap trimethylguanosine synthase activity"/>
    <property type="evidence" value="ECO:0007669"/>
    <property type="project" value="TreeGrafter"/>
</dbReference>
<evidence type="ECO:0000256" key="7">
    <source>
        <dbReference type="ARBA" id="ARBA00049790"/>
    </source>
</evidence>
<name>A0A1V9Y108_9ACAR</name>
<accession>A0A1V9Y108</accession>
<comment type="catalytic activity">
    <reaction evidence="6">
        <text>a 5'-end (N(7)-methyl 5'-triphosphoguanosine)-ribonucleoside in snRNA + S-adenosyl-L-methionine = a 5'-end (N(2),N(7)-dimethyl 5'-triphosphoguanosine)-ribonucleoside in snRNA + S-adenosyl-L-homocysteine + H(+)</text>
        <dbReference type="Rhea" id="RHEA:78471"/>
        <dbReference type="Rhea" id="RHEA-COMP:19085"/>
        <dbReference type="Rhea" id="RHEA-COMP:19087"/>
        <dbReference type="ChEBI" id="CHEBI:15378"/>
        <dbReference type="ChEBI" id="CHEBI:57856"/>
        <dbReference type="ChEBI" id="CHEBI:59789"/>
        <dbReference type="ChEBI" id="CHEBI:156461"/>
        <dbReference type="ChEBI" id="CHEBI:172880"/>
    </reaction>
    <physiologicalReaction direction="left-to-right" evidence="6">
        <dbReference type="Rhea" id="RHEA:78472"/>
    </physiologicalReaction>
</comment>
<keyword evidence="9" id="KW-1185">Reference proteome</keyword>
<dbReference type="PANTHER" id="PTHR14741">
    <property type="entry name" value="S-ADENOSYLMETHIONINE-DEPENDENT METHYLTRANSFERASE RELATED"/>
    <property type="match status" value="1"/>
</dbReference>
<dbReference type="PANTHER" id="PTHR14741:SF32">
    <property type="entry name" value="TRIMETHYLGUANOSINE SYNTHASE"/>
    <property type="match status" value="1"/>
</dbReference>
<evidence type="ECO:0000256" key="4">
    <source>
        <dbReference type="ARBA" id="ARBA00048740"/>
    </source>
</evidence>